<dbReference type="Proteomes" id="UP000234778">
    <property type="component" value="Unassembled WGS sequence"/>
</dbReference>
<evidence type="ECO:0000256" key="1">
    <source>
        <dbReference type="ARBA" id="ARBA00022448"/>
    </source>
</evidence>
<keyword evidence="1" id="KW-0813">Transport</keyword>
<sequence length="183" mass="20338">MGPARAPRCSHAAVTLLGTRRCLVENQSLEASFRIWELTRPLWMTHEAKRYLRLFEVDPDAVPARLSQGQRSAVDAAFALASHSPVLLLDEVHLGMDAVVRRRFWDTLLQMYSYERPTIVIASHEVGEIENLVEDVVVLGRGEGGNRVLAHGSADELRQAATPPGAPLADLTDVLEHMSRRKP</sequence>
<dbReference type="EMBL" id="PKHA01000003">
    <property type="protein sequence ID" value="PKY99028.1"/>
    <property type="molecule type" value="Genomic_DNA"/>
</dbReference>
<keyword evidence="2" id="KW-0547">Nucleotide-binding</keyword>
<dbReference type="PANTHER" id="PTHR42939:SF1">
    <property type="entry name" value="ABC TRANSPORTER ATP-BINDING PROTEIN ALBC-RELATED"/>
    <property type="match status" value="1"/>
</dbReference>
<evidence type="ECO:0000313" key="4">
    <source>
        <dbReference type="EMBL" id="PKY99028.1"/>
    </source>
</evidence>
<comment type="caution">
    <text evidence="4">The sequence shown here is derived from an EMBL/GenBank/DDBJ whole genome shotgun (WGS) entry which is preliminary data.</text>
</comment>
<dbReference type="Gene3D" id="3.40.50.300">
    <property type="entry name" value="P-loop containing nucleotide triphosphate hydrolases"/>
    <property type="match status" value="1"/>
</dbReference>
<dbReference type="InterPro" id="IPR051782">
    <property type="entry name" value="ABC_Transporter_VariousFunc"/>
</dbReference>
<name>A0A2I1KTV6_9ACTO</name>
<accession>A0A2I1KTV6</accession>
<reference evidence="4 5" key="1">
    <citation type="submission" date="2017-12" db="EMBL/GenBank/DDBJ databases">
        <title>Phylogenetic diversity of female urinary microbiome.</title>
        <authorList>
            <person name="Thomas-White K."/>
            <person name="Wolfe A.J."/>
        </authorList>
    </citation>
    <scope>NUCLEOTIDE SEQUENCE [LARGE SCALE GENOMIC DNA]</scope>
    <source>
        <strain evidence="4 5">UMB0319</strain>
    </source>
</reference>
<organism evidence="4 5">
    <name type="scientific">Actinomyces urogenitalis</name>
    <dbReference type="NCBI Taxonomy" id="103621"/>
    <lineage>
        <taxon>Bacteria</taxon>
        <taxon>Bacillati</taxon>
        <taxon>Actinomycetota</taxon>
        <taxon>Actinomycetes</taxon>
        <taxon>Actinomycetales</taxon>
        <taxon>Actinomycetaceae</taxon>
        <taxon>Actinomyces</taxon>
    </lineage>
</organism>
<evidence type="ECO:0000256" key="3">
    <source>
        <dbReference type="ARBA" id="ARBA00022840"/>
    </source>
</evidence>
<dbReference type="PANTHER" id="PTHR42939">
    <property type="entry name" value="ABC TRANSPORTER ATP-BINDING PROTEIN ALBC-RELATED"/>
    <property type="match status" value="1"/>
</dbReference>
<gene>
    <name evidence="4" type="ORF">CYJ26_04800</name>
</gene>
<protein>
    <submittedName>
        <fullName evidence="4">ABC transporter</fullName>
    </submittedName>
</protein>
<dbReference type="AlphaFoldDB" id="A0A2I1KTV6"/>
<evidence type="ECO:0000256" key="2">
    <source>
        <dbReference type="ARBA" id="ARBA00022741"/>
    </source>
</evidence>
<keyword evidence="3" id="KW-0067">ATP-binding</keyword>
<proteinExistence type="predicted"/>
<evidence type="ECO:0000313" key="5">
    <source>
        <dbReference type="Proteomes" id="UP000234778"/>
    </source>
</evidence>
<dbReference type="SUPFAM" id="SSF52540">
    <property type="entry name" value="P-loop containing nucleoside triphosphate hydrolases"/>
    <property type="match status" value="1"/>
</dbReference>
<dbReference type="InterPro" id="IPR027417">
    <property type="entry name" value="P-loop_NTPase"/>
</dbReference>
<dbReference type="GO" id="GO:0005524">
    <property type="term" value="F:ATP binding"/>
    <property type="evidence" value="ECO:0007669"/>
    <property type="project" value="UniProtKB-KW"/>
</dbReference>